<keyword evidence="3" id="KW-0547">Nucleotide-binding</keyword>
<evidence type="ECO:0000256" key="2">
    <source>
        <dbReference type="ARBA" id="ARBA00022552"/>
    </source>
</evidence>
<evidence type="ECO:0000259" key="5">
    <source>
        <dbReference type="Pfam" id="PF16575"/>
    </source>
</evidence>
<name>A0A8B7CYM4_PHODC</name>
<dbReference type="Proteomes" id="UP000228380">
    <property type="component" value="Chromosome 8"/>
</dbReference>
<dbReference type="CDD" id="cd01983">
    <property type="entry name" value="SIMIBI"/>
    <property type="match status" value="1"/>
</dbReference>
<keyword evidence="4" id="KW-0067">ATP-binding</keyword>
<dbReference type="GO" id="GO:0005524">
    <property type="term" value="F:ATP binding"/>
    <property type="evidence" value="ECO:0007669"/>
    <property type="project" value="UniProtKB-KW"/>
</dbReference>
<dbReference type="PANTHER" id="PTHR12755:SF20">
    <property type="entry name" value="OS01G0184000 PROTEIN"/>
    <property type="match status" value="1"/>
</dbReference>
<dbReference type="GO" id="GO:0000448">
    <property type="term" value="P:cleavage in ITS2 between 5.8S rRNA and LSU-rRNA of tricistronic rRNA transcript (SSU-rRNA, 5.8S rRNA, LSU-rRNA)"/>
    <property type="evidence" value="ECO:0007669"/>
    <property type="project" value="TreeGrafter"/>
</dbReference>
<dbReference type="PANTHER" id="PTHR12755">
    <property type="entry name" value="CLEAVAGE/POLYADENYLATION FACTOR IA SUBUNIT CLP1P"/>
    <property type="match status" value="1"/>
</dbReference>
<dbReference type="RefSeq" id="XP_008808920.1">
    <property type="nucleotide sequence ID" value="XM_008810698.4"/>
</dbReference>
<dbReference type="KEGG" id="pda:103720804"/>
<dbReference type="Gene3D" id="3.40.50.300">
    <property type="entry name" value="P-loop containing nucleotide triphosphate hydrolases"/>
    <property type="match status" value="1"/>
</dbReference>
<feature type="domain" description="Clp1 P-loop" evidence="5">
    <location>
        <begin position="45"/>
        <end position="188"/>
    </location>
</feature>
<protein>
    <submittedName>
        <fullName evidence="8">Polynucleotide 5'-hydroxyl-kinase NOL9 isoform X1</fullName>
    </submittedName>
</protein>
<proteinExistence type="predicted"/>
<accession>A0A8B7CYM4</accession>
<evidence type="ECO:0000256" key="3">
    <source>
        <dbReference type="ARBA" id="ARBA00022741"/>
    </source>
</evidence>
<evidence type="ECO:0000313" key="8">
    <source>
        <dbReference type="RefSeq" id="XP_008808920.1"/>
    </source>
</evidence>
<dbReference type="OrthoDB" id="2405412at2759"/>
<dbReference type="InterPro" id="IPR045116">
    <property type="entry name" value="Clp1/Grc3"/>
</dbReference>
<dbReference type="GO" id="GO:0005730">
    <property type="term" value="C:nucleolus"/>
    <property type="evidence" value="ECO:0007669"/>
    <property type="project" value="UniProtKB-SubCell"/>
</dbReference>
<keyword evidence="7" id="KW-1185">Reference proteome</keyword>
<dbReference type="FunFam" id="3.40.50.300:FF:001377">
    <property type="entry name" value="Nucleolar protein 9"/>
    <property type="match status" value="1"/>
</dbReference>
<evidence type="ECO:0000313" key="7">
    <source>
        <dbReference type="Proteomes" id="UP000228380"/>
    </source>
</evidence>
<gene>
    <name evidence="8" type="primary">LOC103720804</name>
</gene>
<dbReference type="InterPro" id="IPR057570">
    <property type="entry name" value="NOL9_C"/>
</dbReference>
<dbReference type="Pfam" id="PF25467">
    <property type="entry name" value="NOL9_C"/>
    <property type="match status" value="1"/>
</dbReference>
<dbReference type="InterPro" id="IPR027417">
    <property type="entry name" value="P-loop_NTPase"/>
</dbReference>
<evidence type="ECO:0000256" key="4">
    <source>
        <dbReference type="ARBA" id="ARBA00022840"/>
    </source>
</evidence>
<reference evidence="8" key="2">
    <citation type="submission" date="2025-08" db="UniProtKB">
        <authorList>
            <consortium name="RefSeq"/>
        </authorList>
    </citation>
    <scope>IDENTIFICATION</scope>
    <source>
        <tissue evidence="8">Young leaves</tissue>
    </source>
</reference>
<evidence type="ECO:0000256" key="1">
    <source>
        <dbReference type="ARBA" id="ARBA00004604"/>
    </source>
</evidence>
<sequence>MVGAGESGAATSSPHPEVFIPPWWAEAAEAIARASSPPPVALVCGPKNSGKSTFSRHLLNILLQRYERVGYLDTDVGQPEFSPPGCLSLHLVDEINPDLKNPCIRPPERCFFYGDISSKRDPNAYLKCIFSLYDYFIKEHYDPNEIGSPGKSMLPLIINTPGWVKGTGFDLLVEMLRYISPTQVVQIRISVESKNLPTGTFWLDGEQKGPVDLIDIFSARQDSLNRSVLIQKDAKVMRDRHLFDYFRQCFPSDLNIVTNKELAHALASLPPYEVPLSRLKVMHLHCQVPSNEVFHSLNATIVGLAVSSDGPAKSQYCIPWCVGLGIVRGIDRSKGLVYVITPVPYSSLRKVDLLLQGYIEIPTGLLQVIPLKYVDAYPLICLLRCCTRYQIKIYRGEQLLPRH</sequence>
<dbReference type="Pfam" id="PF16575">
    <property type="entry name" value="CLP1_P"/>
    <property type="match status" value="1"/>
</dbReference>
<comment type="subcellular location">
    <subcellularLocation>
        <location evidence="1">Nucleus</location>
        <location evidence="1">Nucleolus</location>
    </subcellularLocation>
</comment>
<dbReference type="AlphaFoldDB" id="A0A8B7CYM4"/>
<keyword evidence="2" id="KW-0698">rRNA processing</keyword>
<dbReference type="GeneID" id="103720804"/>
<dbReference type="SUPFAM" id="SSF52540">
    <property type="entry name" value="P-loop containing nucleoside triphosphate hydrolases"/>
    <property type="match status" value="1"/>
</dbReference>
<organism evidence="7 8">
    <name type="scientific">Phoenix dactylifera</name>
    <name type="common">Date palm</name>
    <dbReference type="NCBI Taxonomy" id="42345"/>
    <lineage>
        <taxon>Eukaryota</taxon>
        <taxon>Viridiplantae</taxon>
        <taxon>Streptophyta</taxon>
        <taxon>Embryophyta</taxon>
        <taxon>Tracheophyta</taxon>
        <taxon>Spermatophyta</taxon>
        <taxon>Magnoliopsida</taxon>
        <taxon>Liliopsida</taxon>
        <taxon>Arecaceae</taxon>
        <taxon>Coryphoideae</taxon>
        <taxon>Phoeniceae</taxon>
        <taxon>Phoenix</taxon>
    </lineage>
</organism>
<reference evidence="7" key="1">
    <citation type="journal article" date="2019" name="Nat. Commun.">
        <title>Genome-wide association mapping of date palm fruit traits.</title>
        <authorList>
            <person name="Hazzouri K.M."/>
            <person name="Gros-Balthazard M."/>
            <person name="Flowers J.M."/>
            <person name="Copetti D."/>
            <person name="Lemansour A."/>
            <person name="Lebrun M."/>
            <person name="Masmoudi K."/>
            <person name="Ferrand S."/>
            <person name="Dhar M.I."/>
            <person name="Fresquez Z.A."/>
            <person name="Rosas U."/>
            <person name="Zhang J."/>
            <person name="Talag J."/>
            <person name="Lee S."/>
            <person name="Kudrna D."/>
            <person name="Powell R.F."/>
            <person name="Leitch I.J."/>
            <person name="Krueger R.R."/>
            <person name="Wing R.A."/>
            <person name="Amiri K.M.A."/>
            <person name="Purugganan M.D."/>
        </authorList>
    </citation>
    <scope>NUCLEOTIDE SEQUENCE [LARGE SCALE GENOMIC DNA]</scope>
    <source>
        <strain evidence="7">cv. Khalas</strain>
    </source>
</reference>
<evidence type="ECO:0000259" key="6">
    <source>
        <dbReference type="Pfam" id="PF25467"/>
    </source>
</evidence>
<feature type="domain" description="NOL9 C-terminal" evidence="6">
    <location>
        <begin position="268"/>
        <end position="362"/>
    </location>
</feature>
<dbReference type="GO" id="GO:0051731">
    <property type="term" value="F:polynucleotide 5'-hydroxyl-kinase activity"/>
    <property type="evidence" value="ECO:0007669"/>
    <property type="project" value="InterPro"/>
</dbReference>
<dbReference type="InterPro" id="IPR032319">
    <property type="entry name" value="CLP1_P"/>
</dbReference>